<dbReference type="RefSeq" id="WP_250139388.1">
    <property type="nucleotide sequence ID" value="NZ_JALIQP010000001.1"/>
</dbReference>
<evidence type="ECO:0000313" key="1">
    <source>
        <dbReference type="EMBL" id="MFC4541251.1"/>
    </source>
</evidence>
<name>A0ABD5PKX3_9EURY</name>
<dbReference type="Pfam" id="PF26437">
    <property type="entry name" value="PDDEXK_18"/>
    <property type="match status" value="1"/>
</dbReference>
<dbReference type="AlphaFoldDB" id="A0ABD5PKX3"/>
<organism evidence="1 2">
    <name type="scientific">Halosolutus amylolyticus</name>
    <dbReference type="NCBI Taxonomy" id="2932267"/>
    <lineage>
        <taxon>Archaea</taxon>
        <taxon>Methanobacteriati</taxon>
        <taxon>Methanobacteriota</taxon>
        <taxon>Stenosarchaea group</taxon>
        <taxon>Halobacteria</taxon>
        <taxon>Halobacteriales</taxon>
        <taxon>Natrialbaceae</taxon>
        <taxon>Halosolutus</taxon>
    </lineage>
</organism>
<dbReference type="Proteomes" id="UP001595898">
    <property type="component" value="Unassembled WGS sequence"/>
</dbReference>
<keyword evidence="2" id="KW-1185">Reference proteome</keyword>
<gene>
    <name evidence="1" type="ORF">ACFO5R_04855</name>
</gene>
<evidence type="ECO:0000313" key="2">
    <source>
        <dbReference type="Proteomes" id="UP001595898"/>
    </source>
</evidence>
<evidence type="ECO:0008006" key="3">
    <source>
        <dbReference type="Google" id="ProtNLM"/>
    </source>
</evidence>
<protein>
    <recommendedName>
        <fullName evidence="3">Restriction endonuclease</fullName>
    </recommendedName>
</protein>
<proteinExistence type="predicted"/>
<sequence>MGITEDELANSIIDEHRQLSEIMEYDFDAYPEAHYNHYGNRGVADLYIVEESDDRPNANGFVYELKSEYAVRQATGANEIIRQFNKMREFFFDGSSHDHPTNLVRFTLGFAGTEYNLRHIYENQEMYAATVKNSYNSVDGVESESVIQLNDPETLAPVVVLGRANGEIIEPLAADDEFGPYVAERNEEIFERCENAIREIAAER</sequence>
<dbReference type="EMBL" id="JBHSFA010000002">
    <property type="protein sequence ID" value="MFC4541251.1"/>
    <property type="molecule type" value="Genomic_DNA"/>
</dbReference>
<accession>A0ABD5PKX3</accession>
<reference evidence="1 2" key="1">
    <citation type="journal article" date="2019" name="Int. J. Syst. Evol. Microbiol.">
        <title>The Global Catalogue of Microorganisms (GCM) 10K type strain sequencing project: providing services to taxonomists for standard genome sequencing and annotation.</title>
        <authorList>
            <consortium name="The Broad Institute Genomics Platform"/>
            <consortium name="The Broad Institute Genome Sequencing Center for Infectious Disease"/>
            <person name="Wu L."/>
            <person name="Ma J."/>
        </authorList>
    </citation>
    <scope>NUCLEOTIDE SEQUENCE [LARGE SCALE GENOMIC DNA]</scope>
    <source>
        <strain evidence="1 2">WLHS5</strain>
    </source>
</reference>
<dbReference type="InterPro" id="IPR058984">
    <property type="entry name" value="PDDEXK-like_halobact"/>
</dbReference>
<comment type="caution">
    <text evidence="1">The sequence shown here is derived from an EMBL/GenBank/DDBJ whole genome shotgun (WGS) entry which is preliminary data.</text>
</comment>